<reference evidence="1" key="1">
    <citation type="journal article" date="2023" name="G3 (Bethesda)">
        <title>Whole genome assembly and annotation of the endangered Caribbean coral Acropora cervicornis.</title>
        <authorList>
            <person name="Selwyn J.D."/>
            <person name="Vollmer S.V."/>
        </authorList>
    </citation>
    <scope>NUCLEOTIDE SEQUENCE</scope>
    <source>
        <strain evidence="1">K2</strain>
    </source>
</reference>
<gene>
    <name evidence="1" type="ORF">P5673_007390</name>
</gene>
<dbReference type="Proteomes" id="UP001249851">
    <property type="component" value="Unassembled WGS sequence"/>
</dbReference>
<evidence type="ECO:0000313" key="1">
    <source>
        <dbReference type="EMBL" id="KAK2568367.1"/>
    </source>
</evidence>
<accession>A0AAD9VBW1</accession>
<organism evidence="1 2">
    <name type="scientific">Acropora cervicornis</name>
    <name type="common">Staghorn coral</name>
    <dbReference type="NCBI Taxonomy" id="6130"/>
    <lineage>
        <taxon>Eukaryota</taxon>
        <taxon>Metazoa</taxon>
        <taxon>Cnidaria</taxon>
        <taxon>Anthozoa</taxon>
        <taxon>Hexacorallia</taxon>
        <taxon>Scleractinia</taxon>
        <taxon>Astrocoeniina</taxon>
        <taxon>Acroporidae</taxon>
        <taxon>Acropora</taxon>
    </lineage>
</organism>
<proteinExistence type="predicted"/>
<evidence type="ECO:0000313" key="2">
    <source>
        <dbReference type="Proteomes" id="UP001249851"/>
    </source>
</evidence>
<dbReference type="EMBL" id="JARQWQ010000012">
    <property type="protein sequence ID" value="KAK2568367.1"/>
    <property type="molecule type" value="Genomic_DNA"/>
</dbReference>
<reference evidence="1" key="2">
    <citation type="journal article" date="2023" name="Science">
        <title>Genomic signatures of disease resistance in endangered staghorn corals.</title>
        <authorList>
            <person name="Vollmer S.V."/>
            <person name="Selwyn J.D."/>
            <person name="Despard B.A."/>
            <person name="Roesel C.L."/>
        </authorList>
    </citation>
    <scope>NUCLEOTIDE SEQUENCE</scope>
    <source>
        <strain evidence="1">K2</strain>
    </source>
</reference>
<comment type="caution">
    <text evidence="1">The sequence shown here is derived from an EMBL/GenBank/DDBJ whole genome shotgun (WGS) entry which is preliminary data.</text>
</comment>
<dbReference type="AlphaFoldDB" id="A0AAD9VBW1"/>
<keyword evidence="2" id="KW-1185">Reference proteome</keyword>
<sequence length="203" mass="23262">MSQKFNGQQREEESSVTVLKLTLTRQDKVPHHVKNMLTEHIYNPCIDIVWGDKHNKTLMVKVQLLQGKAAKLILDKAKHSSATEAINELDWLVLETHPYNTRHKDDVLLPKCRCQWGQQRLTYQAIQEWNGLPVSTRNSNSLDLFMKLVCCIFIISTQDQPENHLRGKAASTFKDLRMSDLGKKKHTTVITISNAEEAAIVFN</sequence>
<name>A0AAD9VBW1_ACRCE</name>
<protein>
    <submittedName>
        <fullName evidence="1">Uncharacterized protein</fullName>
    </submittedName>
</protein>